<evidence type="ECO:0000313" key="1">
    <source>
        <dbReference type="EMBL" id="CQD07223.1"/>
    </source>
</evidence>
<evidence type="ECO:0000313" key="4">
    <source>
        <dbReference type="Proteomes" id="UP000193811"/>
    </source>
</evidence>
<dbReference type="GeneID" id="44299587"/>
<dbReference type="EMBL" id="LQOP01000034">
    <property type="protein sequence ID" value="ORV20955.1"/>
    <property type="molecule type" value="Genomic_DNA"/>
</dbReference>
<evidence type="ECO:0000313" key="2">
    <source>
        <dbReference type="EMBL" id="ORV20955.1"/>
    </source>
</evidence>
<proteinExistence type="predicted"/>
<dbReference type="AlphaFoldDB" id="A0A0U1D366"/>
<organism evidence="1 3">
    <name type="scientific">Mycolicibacterium conceptionense</name>
    <dbReference type="NCBI Taxonomy" id="451644"/>
    <lineage>
        <taxon>Bacteria</taxon>
        <taxon>Bacillati</taxon>
        <taxon>Actinomycetota</taxon>
        <taxon>Actinomycetes</taxon>
        <taxon>Mycobacteriales</taxon>
        <taxon>Mycobacteriaceae</taxon>
        <taxon>Mycolicibacterium</taxon>
    </lineage>
</organism>
<evidence type="ECO:0008006" key="5">
    <source>
        <dbReference type="Google" id="ProtNLM"/>
    </source>
</evidence>
<sequence>MTQHQIRINGEEVLLPEDTRIEIPCQGRTEVYSDDGVITVKLSKPEPMPFLDLLADCSPEEIKAFEATFV</sequence>
<evidence type="ECO:0000313" key="3">
    <source>
        <dbReference type="Proteomes" id="UP000182227"/>
    </source>
</evidence>
<dbReference type="Proteomes" id="UP000193811">
    <property type="component" value="Unassembled WGS sequence"/>
</dbReference>
<accession>A0A0U1D366</accession>
<keyword evidence="4" id="KW-1185">Reference proteome</keyword>
<reference evidence="2 4" key="2">
    <citation type="submission" date="2016-01" db="EMBL/GenBank/DDBJ databases">
        <title>The new phylogeny of the genus Mycobacterium.</title>
        <authorList>
            <person name="Tarcisio F."/>
            <person name="Conor M."/>
            <person name="Antonella G."/>
            <person name="Elisabetta G."/>
            <person name="Giulia F.S."/>
            <person name="Sara T."/>
            <person name="Anna F."/>
            <person name="Clotilde B."/>
            <person name="Roberto B."/>
            <person name="Veronica D.S."/>
            <person name="Fabio R."/>
            <person name="Monica P."/>
            <person name="Olivier J."/>
            <person name="Enrico T."/>
            <person name="Nicola S."/>
        </authorList>
    </citation>
    <scope>NUCLEOTIDE SEQUENCE [LARGE SCALE GENOMIC DNA]</scope>
    <source>
        <strain evidence="2 4">CCUG 50187</strain>
    </source>
</reference>
<dbReference type="Proteomes" id="UP000182227">
    <property type="component" value="Unassembled WGS sequence"/>
</dbReference>
<reference evidence="1 3" key="1">
    <citation type="submission" date="2015-03" db="EMBL/GenBank/DDBJ databases">
        <authorList>
            <person name="Murphy D."/>
        </authorList>
    </citation>
    <scope>NUCLEOTIDE SEQUENCE [LARGE SCALE GENOMIC DNA]</scope>
    <source>
        <strain evidence="1 3">D16</strain>
    </source>
</reference>
<dbReference type="RefSeq" id="WP_085142583.1">
    <property type="nucleotide sequence ID" value="NZ_JACKVA010000035.1"/>
</dbReference>
<protein>
    <recommendedName>
        <fullName evidence="5">SpoVT-AbrB domain-containing protein</fullName>
    </recommendedName>
</protein>
<gene>
    <name evidence="2" type="ORF">AWB98_01255</name>
    <name evidence="1" type="ORF">BN970_01357</name>
</gene>
<name>A0A0U1D366_9MYCO</name>
<dbReference type="EMBL" id="CTEF01000001">
    <property type="protein sequence ID" value="CQD07223.1"/>
    <property type="molecule type" value="Genomic_DNA"/>
</dbReference>